<gene>
    <name evidence="7" type="ORF">LOTGIDRAFT_239077</name>
</gene>
<dbReference type="OMA" id="GSCDDPH"/>
<dbReference type="AlphaFoldDB" id="V4ATF1"/>
<keyword evidence="4" id="KW-1015">Disulfide bond</keyword>
<dbReference type="GeneID" id="20250950"/>
<evidence type="ECO:0000256" key="3">
    <source>
        <dbReference type="ARBA" id="ARBA00022737"/>
    </source>
</evidence>
<evidence type="ECO:0000256" key="2">
    <source>
        <dbReference type="ARBA" id="ARBA00022729"/>
    </source>
</evidence>
<dbReference type="RefSeq" id="XP_009051157.1">
    <property type="nucleotide sequence ID" value="XM_009052909.1"/>
</dbReference>
<feature type="domain" description="Chitin-binding type-2" evidence="6">
    <location>
        <begin position="33"/>
        <end position="89"/>
    </location>
</feature>
<evidence type="ECO:0000256" key="5">
    <source>
        <dbReference type="ARBA" id="ARBA00023180"/>
    </source>
</evidence>
<proteinExistence type="predicted"/>
<evidence type="ECO:0000259" key="6">
    <source>
        <dbReference type="PROSITE" id="PS50940"/>
    </source>
</evidence>
<organism evidence="7 8">
    <name type="scientific">Lottia gigantea</name>
    <name type="common">Giant owl limpet</name>
    <dbReference type="NCBI Taxonomy" id="225164"/>
    <lineage>
        <taxon>Eukaryota</taxon>
        <taxon>Metazoa</taxon>
        <taxon>Spiralia</taxon>
        <taxon>Lophotrochozoa</taxon>
        <taxon>Mollusca</taxon>
        <taxon>Gastropoda</taxon>
        <taxon>Patellogastropoda</taxon>
        <taxon>Lottioidea</taxon>
        <taxon>Lottiidae</taxon>
        <taxon>Lottia</taxon>
    </lineage>
</organism>
<dbReference type="InterPro" id="IPR036508">
    <property type="entry name" value="Chitin-bd_dom_sf"/>
</dbReference>
<dbReference type="HOGENOM" id="CLU_126178_0_0_1"/>
<dbReference type="EMBL" id="KB201263">
    <property type="protein sequence ID" value="ESO98175.1"/>
    <property type="molecule type" value="Genomic_DNA"/>
</dbReference>
<dbReference type="InterPro" id="IPR051940">
    <property type="entry name" value="Chitin_bind-dev_reg"/>
</dbReference>
<dbReference type="PROSITE" id="PS50940">
    <property type="entry name" value="CHIT_BIND_II"/>
    <property type="match status" value="2"/>
</dbReference>
<dbReference type="Proteomes" id="UP000030746">
    <property type="component" value="Unassembled WGS sequence"/>
</dbReference>
<dbReference type="InterPro" id="IPR002557">
    <property type="entry name" value="Chitin-bd_dom"/>
</dbReference>
<evidence type="ECO:0000256" key="4">
    <source>
        <dbReference type="ARBA" id="ARBA00023157"/>
    </source>
</evidence>
<dbReference type="GO" id="GO:0005576">
    <property type="term" value="C:extracellular region"/>
    <property type="evidence" value="ECO:0007669"/>
    <property type="project" value="InterPro"/>
</dbReference>
<keyword evidence="3" id="KW-0677">Repeat</keyword>
<dbReference type="Gene3D" id="2.170.140.10">
    <property type="entry name" value="Chitin binding domain"/>
    <property type="match status" value="2"/>
</dbReference>
<reference evidence="7 8" key="1">
    <citation type="journal article" date="2013" name="Nature">
        <title>Insights into bilaterian evolution from three spiralian genomes.</title>
        <authorList>
            <person name="Simakov O."/>
            <person name="Marletaz F."/>
            <person name="Cho S.J."/>
            <person name="Edsinger-Gonzales E."/>
            <person name="Havlak P."/>
            <person name="Hellsten U."/>
            <person name="Kuo D.H."/>
            <person name="Larsson T."/>
            <person name="Lv J."/>
            <person name="Arendt D."/>
            <person name="Savage R."/>
            <person name="Osoegawa K."/>
            <person name="de Jong P."/>
            <person name="Grimwood J."/>
            <person name="Chapman J.A."/>
            <person name="Shapiro H."/>
            <person name="Aerts A."/>
            <person name="Otillar R.P."/>
            <person name="Terry A.Y."/>
            <person name="Boore J.L."/>
            <person name="Grigoriev I.V."/>
            <person name="Lindberg D.R."/>
            <person name="Seaver E.C."/>
            <person name="Weisblat D.A."/>
            <person name="Putnam N.H."/>
            <person name="Rokhsar D.S."/>
        </authorList>
    </citation>
    <scope>NUCLEOTIDE SEQUENCE [LARGE SCALE GENOMIC DNA]</scope>
</reference>
<evidence type="ECO:0000313" key="8">
    <source>
        <dbReference type="Proteomes" id="UP000030746"/>
    </source>
</evidence>
<accession>V4ATF1</accession>
<evidence type="ECO:0000313" key="7">
    <source>
        <dbReference type="EMBL" id="ESO98175.1"/>
    </source>
</evidence>
<name>V4ATF1_LOTGI</name>
<keyword evidence="5" id="KW-0325">Glycoprotein</keyword>
<dbReference type="SMART" id="SM00494">
    <property type="entry name" value="ChtBD2"/>
    <property type="match status" value="2"/>
</dbReference>
<dbReference type="GO" id="GO:0008061">
    <property type="term" value="F:chitin binding"/>
    <property type="evidence" value="ECO:0007669"/>
    <property type="project" value="UniProtKB-KW"/>
</dbReference>
<keyword evidence="8" id="KW-1185">Reference proteome</keyword>
<dbReference type="OrthoDB" id="6020543at2759"/>
<protein>
    <recommendedName>
        <fullName evidence="6">Chitin-binding type-2 domain-containing protein</fullName>
    </recommendedName>
</protein>
<feature type="domain" description="Chitin-binding type-2" evidence="6">
    <location>
        <begin position="90"/>
        <end position="150"/>
    </location>
</feature>
<dbReference type="PANTHER" id="PTHR23301:SF0">
    <property type="entry name" value="CHITIN-BINDING TYPE-2 DOMAIN-CONTAINING PROTEIN-RELATED"/>
    <property type="match status" value="1"/>
</dbReference>
<dbReference type="SUPFAM" id="SSF57625">
    <property type="entry name" value="Invertebrate chitin-binding proteins"/>
    <property type="match status" value="2"/>
</dbReference>
<dbReference type="KEGG" id="lgi:LOTGIDRAFT_239077"/>
<dbReference type="Pfam" id="PF01607">
    <property type="entry name" value="CBM_14"/>
    <property type="match status" value="2"/>
</dbReference>
<keyword evidence="1" id="KW-0147">Chitin-binding</keyword>
<keyword evidence="2" id="KW-0732">Signal</keyword>
<sequence length="167" mass="18395">MAFKLFDYSLIRSTKSKYCISVSNSVTIEKSYALDCVLDGDGIYEKGCVSFIKCVNGTAYNIECHNGQVFNSITQDCDDPKVVPKPCGNIMDCTLKDDGHYPDLDMGCHSYYTCNSGTFLGHNYCPAGLIFSPENGVCDWQHNVYFPCGLKPHPPTTAKQDSATDVV</sequence>
<dbReference type="PANTHER" id="PTHR23301">
    <property type="entry name" value="CHITIN BINDING PERITROPHIN-A"/>
    <property type="match status" value="1"/>
</dbReference>
<dbReference type="CTD" id="20250950"/>
<evidence type="ECO:0000256" key="1">
    <source>
        <dbReference type="ARBA" id="ARBA00022669"/>
    </source>
</evidence>